<evidence type="ECO:0000259" key="6">
    <source>
        <dbReference type="Pfam" id="PF00441"/>
    </source>
</evidence>
<reference evidence="9 10" key="1">
    <citation type="submission" date="2020-06" db="EMBL/GenBank/DDBJ databases">
        <title>Actinokineospora xiongansis sp. nov., isolated from soil of Baiyangdian.</title>
        <authorList>
            <person name="Zhang X."/>
        </authorList>
    </citation>
    <scope>NUCLEOTIDE SEQUENCE [LARGE SCALE GENOMIC DNA]</scope>
    <source>
        <strain evidence="9 10">HBU206404</strain>
    </source>
</reference>
<dbReference type="InterPro" id="IPR013786">
    <property type="entry name" value="AcylCoA_DH/ox_N"/>
</dbReference>
<dbReference type="InterPro" id="IPR009075">
    <property type="entry name" value="AcylCo_DH/oxidase_C"/>
</dbReference>
<dbReference type="PIRSF" id="PIRSF016578">
    <property type="entry name" value="HsaA"/>
    <property type="match status" value="1"/>
</dbReference>
<evidence type="ECO:0000256" key="2">
    <source>
        <dbReference type="ARBA" id="ARBA00009347"/>
    </source>
</evidence>
<name>A0ABR7L3W7_9PSEU</name>
<evidence type="ECO:0000256" key="4">
    <source>
        <dbReference type="ARBA" id="ARBA00022827"/>
    </source>
</evidence>
<dbReference type="InterPro" id="IPR037069">
    <property type="entry name" value="AcylCoA_DH/ox_N_sf"/>
</dbReference>
<comment type="similarity">
    <text evidence="2 5">Belongs to the acyl-CoA dehydrogenase family.</text>
</comment>
<protein>
    <submittedName>
        <fullName evidence="9">Acyl-CoA/acyl-ACP dehydrogenase</fullName>
    </submittedName>
</protein>
<feature type="domain" description="Acyl-CoA oxidase/dehydrogenase middle" evidence="7">
    <location>
        <begin position="115"/>
        <end position="206"/>
    </location>
</feature>
<dbReference type="PANTHER" id="PTHR43884">
    <property type="entry name" value="ACYL-COA DEHYDROGENASE"/>
    <property type="match status" value="1"/>
</dbReference>
<keyword evidence="10" id="KW-1185">Reference proteome</keyword>
<keyword evidence="4 5" id="KW-0274">FAD</keyword>
<dbReference type="EMBL" id="JABVED010000004">
    <property type="protein sequence ID" value="MBC6447354.1"/>
    <property type="molecule type" value="Genomic_DNA"/>
</dbReference>
<dbReference type="PANTHER" id="PTHR43884:SF12">
    <property type="entry name" value="ISOVALERYL-COA DEHYDROGENASE, MITOCHONDRIAL-RELATED"/>
    <property type="match status" value="1"/>
</dbReference>
<feature type="domain" description="Acyl-CoA dehydrogenase/oxidase C-terminal" evidence="6">
    <location>
        <begin position="216"/>
        <end position="372"/>
    </location>
</feature>
<evidence type="ECO:0000256" key="3">
    <source>
        <dbReference type="ARBA" id="ARBA00022630"/>
    </source>
</evidence>
<evidence type="ECO:0000259" key="8">
    <source>
        <dbReference type="Pfam" id="PF02771"/>
    </source>
</evidence>
<gene>
    <name evidence="9" type="ORF">GPZ80_09250</name>
</gene>
<dbReference type="Proteomes" id="UP000734823">
    <property type="component" value="Unassembled WGS sequence"/>
</dbReference>
<dbReference type="SUPFAM" id="SSF56645">
    <property type="entry name" value="Acyl-CoA dehydrogenase NM domain-like"/>
    <property type="match status" value="1"/>
</dbReference>
<comment type="caution">
    <text evidence="9">The sequence shown here is derived from an EMBL/GenBank/DDBJ whole genome shotgun (WGS) entry which is preliminary data.</text>
</comment>
<dbReference type="CDD" id="cd00567">
    <property type="entry name" value="ACAD"/>
    <property type="match status" value="1"/>
</dbReference>
<evidence type="ECO:0000313" key="10">
    <source>
        <dbReference type="Proteomes" id="UP000734823"/>
    </source>
</evidence>
<comment type="cofactor">
    <cofactor evidence="1 5">
        <name>FAD</name>
        <dbReference type="ChEBI" id="CHEBI:57692"/>
    </cofactor>
</comment>
<accession>A0ABR7L3W7</accession>
<organism evidence="9 10">
    <name type="scientific">Actinokineospora xionganensis</name>
    <dbReference type="NCBI Taxonomy" id="2684470"/>
    <lineage>
        <taxon>Bacteria</taxon>
        <taxon>Bacillati</taxon>
        <taxon>Actinomycetota</taxon>
        <taxon>Actinomycetes</taxon>
        <taxon>Pseudonocardiales</taxon>
        <taxon>Pseudonocardiaceae</taxon>
        <taxon>Actinokineospora</taxon>
    </lineage>
</organism>
<proteinExistence type="inferred from homology"/>
<dbReference type="InterPro" id="IPR006089">
    <property type="entry name" value="Acyl-CoA_DH_CS"/>
</dbReference>
<dbReference type="Pfam" id="PF02771">
    <property type="entry name" value="Acyl-CoA_dh_N"/>
    <property type="match status" value="1"/>
</dbReference>
<dbReference type="InterPro" id="IPR036250">
    <property type="entry name" value="AcylCo_DH-like_C"/>
</dbReference>
<dbReference type="InterPro" id="IPR009100">
    <property type="entry name" value="AcylCoA_DH/oxidase_NM_dom_sf"/>
</dbReference>
<evidence type="ECO:0000256" key="5">
    <source>
        <dbReference type="RuleBase" id="RU362125"/>
    </source>
</evidence>
<dbReference type="Pfam" id="PF00441">
    <property type="entry name" value="Acyl-CoA_dh_1"/>
    <property type="match status" value="1"/>
</dbReference>
<evidence type="ECO:0000313" key="9">
    <source>
        <dbReference type="EMBL" id="MBC6447354.1"/>
    </source>
</evidence>
<dbReference type="Pfam" id="PF02770">
    <property type="entry name" value="Acyl-CoA_dh_M"/>
    <property type="match status" value="1"/>
</dbReference>
<dbReference type="Gene3D" id="2.40.110.10">
    <property type="entry name" value="Butyryl-CoA Dehydrogenase, subunit A, domain 2"/>
    <property type="match status" value="1"/>
</dbReference>
<evidence type="ECO:0000259" key="7">
    <source>
        <dbReference type="Pfam" id="PF02770"/>
    </source>
</evidence>
<dbReference type="SUPFAM" id="SSF47203">
    <property type="entry name" value="Acyl-CoA dehydrogenase C-terminal domain-like"/>
    <property type="match status" value="1"/>
</dbReference>
<dbReference type="PROSITE" id="PS00073">
    <property type="entry name" value="ACYL_COA_DH_2"/>
    <property type="match status" value="1"/>
</dbReference>
<dbReference type="Gene3D" id="1.10.540.10">
    <property type="entry name" value="Acyl-CoA dehydrogenase/oxidase, N-terminal domain"/>
    <property type="match status" value="1"/>
</dbReference>
<sequence>MRQPEYLRTVQGFVRRELIGREAELDSLAPAPLPLYERWADTGLANWWLPKEHGGLGMSLEESVRIVNELAYGDAGAAFTLFIPVLTTSMVAWYGGEELRRRHLDDLGSGFCATLGSEHAAGSELGRITTTVRREGDTLVLNGEKAFSTDADFARFLVVVARAEDNPAQFQAVLVPRDTPGVTMDKRWDVIGLRSSATYQVSLSNCRVPAENALQGNGLRLLEVGLNASRILIATTALGIARRVRDVCMDYAKTKSVKGSPLLGNAVFASRLGQFEMQIDVMANQCLTAAREYDAIAARPDAGEEFLRVGALKSALTTKMFCGQTGWQIAATASEMFGGLGYTHEAVIGKLLRDVRYVSIVEAGDDVLRDLVFTRFVVPVSKRT</sequence>
<evidence type="ECO:0000256" key="1">
    <source>
        <dbReference type="ARBA" id="ARBA00001974"/>
    </source>
</evidence>
<dbReference type="RefSeq" id="WP_187219876.1">
    <property type="nucleotide sequence ID" value="NZ_JABVED010000004.1"/>
</dbReference>
<dbReference type="InterPro" id="IPR006091">
    <property type="entry name" value="Acyl-CoA_Oxase/DH_mid-dom"/>
</dbReference>
<keyword evidence="5" id="KW-0560">Oxidoreductase</keyword>
<dbReference type="Gene3D" id="1.20.140.10">
    <property type="entry name" value="Butyryl-CoA Dehydrogenase, subunit A, domain 3"/>
    <property type="match status" value="1"/>
</dbReference>
<feature type="domain" description="Acyl-CoA dehydrogenase/oxidase N-terminal" evidence="8">
    <location>
        <begin position="5"/>
        <end position="110"/>
    </location>
</feature>
<dbReference type="InterPro" id="IPR046373">
    <property type="entry name" value="Acyl-CoA_Oxase/DH_mid-dom_sf"/>
</dbReference>
<keyword evidence="3 5" id="KW-0285">Flavoprotein</keyword>